<organism evidence="8 9">
    <name type="scientific">Fundicoccus ignavus</name>
    <dbReference type="NCBI Taxonomy" id="2664442"/>
    <lineage>
        <taxon>Bacteria</taxon>
        <taxon>Bacillati</taxon>
        <taxon>Bacillota</taxon>
        <taxon>Bacilli</taxon>
        <taxon>Lactobacillales</taxon>
        <taxon>Aerococcaceae</taxon>
        <taxon>Fundicoccus</taxon>
    </lineage>
</organism>
<dbReference type="GO" id="GO:0005886">
    <property type="term" value="C:plasma membrane"/>
    <property type="evidence" value="ECO:0007669"/>
    <property type="project" value="UniProtKB-SubCell"/>
</dbReference>
<keyword evidence="2" id="KW-1003">Cell membrane</keyword>
<keyword evidence="9" id="KW-1185">Reference proteome</keyword>
<dbReference type="EMBL" id="WJQR01000010">
    <property type="protein sequence ID" value="MRI82382.1"/>
    <property type="molecule type" value="Genomic_DNA"/>
</dbReference>
<keyword evidence="3 6" id="KW-0812">Transmembrane</keyword>
<evidence type="ECO:0000313" key="10">
    <source>
        <dbReference type="Proteomes" id="UP000469870"/>
    </source>
</evidence>
<proteinExistence type="predicted"/>
<gene>
    <name evidence="8" type="ORF">GIY09_04330</name>
    <name evidence="7" type="ORF">GIY11_10215</name>
</gene>
<feature type="transmembrane region" description="Helical" evidence="6">
    <location>
        <begin position="52"/>
        <end position="73"/>
    </location>
</feature>
<dbReference type="EMBL" id="WJQS01000003">
    <property type="protein sequence ID" value="MRI85100.1"/>
    <property type="molecule type" value="Genomic_DNA"/>
</dbReference>
<keyword evidence="5 6" id="KW-0472">Membrane</keyword>
<dbReference type="AlphaFoldDB" id="A0A6I2GBF5"/>
<evidence type="ECO:0000256" key="1">
    <source>
        <dbReference type="ARBA" id="ARBA00004651"/>
    </source>
</evidence>
<feature type="transmembrane region" description="Helical" evidence="6">
    <location>
        <begin position="118"/>
        <end position="143"/>
    </location>
</feature>
<comment type="subcellular location">
    <subcellularLocation>
        <location evidence="1">Cell membrane</location>
        <topology evidence="1">Multi-pass membrane protein</topology>
    </subcellularLocation>
</comment>
<accession>A0A6I2GBF5</accession>
<dbReference type="InterPro" id="IPR010343">
    <property type="entry name" value="ArAE_1"/>
</dbReference>
<evidence type="ECO:0000313" key="8">
    <source>
        <dbReference type="EMBL" id="MRI85100.1"/>
    </source>
</evidence>
<comment type="caution">
    <text evidence="8">The sequence shown here is derived from an EMBL/GenBank/DDBJ whole genome shotgun (WGS) entry which is preliminary data.</text>
</comment>
<evidence type="ECO:0000256" key="6">
    <source>
        <dbReference type="SAM" id="Phobius"/>
    </source>
</evidence>
<evidence type="ECO:0000256" key="5">
    <source>
        <dbReference type="ARBA" id="ARBA00023136"/>
    </source>
</evidence>
<reference evidence="9 10" key="1">
    <citation type="submission" date="2019-11" db="EMBL/GenBank/DDBJ databases">
        <title>Characterisation of Fundicoccus ignavus gen. nov. sp. nov., a novel genus of the family Aerococcaceae isolated from bulk tank milk.</title>
        <authorList>
            <person name="Siebert A."/>
            <person name="Huptas C."/>
            <person name="Wenning M."/>
            <person name="Scherer S."/>
            <person name="Doll E.V."/>
        </authorList>
    </citation>
    <scope>NUCLEOTIDE SEQUENCE [LARGE SCALE GENOMIC DNA]</scope>
    <source>
        <strain evidence="7 10">DSM 109653</strain>
        <strain evidence="8 9">WS4759</strain>
    </source>
</reference>
<evidence type="ECO:0000256" key="2">
    <source>
        <dbReference type="ARBA" id="ARBA00022475"/>
    </source>
</evidence>
<name>A0A6I2GBF5_9LACT</name>
<sequence>MKIGARVLKTGLAITLSIYASLLLFPNSSGALAGIAASLSTQPSVKKSFETFISRVIANTIGGLIAILMIYALGSSPIAIGVSAILTIAILNGLKLSDVIPLTVVTLVVIMLSSDTNYILAAFARVIETIIGVAISFVINLLIHPPKHDVQFFKTLETVTSEVLLLTRATLRKNTDFAILHRDLQWARKQMKQFNNLFNLISEEWIISKTERVARARKLVIFRYMGRTTQSAIDLLTTLHKYNHVYHDFPDETRTIFRERLETLMTAHEQIIMKFYGKVPPEAVNYMEMNRENRDEYLNMFFNEAKQQEETKEHHQFEANGVTHILAASFYYEENLTNLNRLVRSYKLHEHGQEYDSSHDELRE</sequence>
<evidence type="ECO:0000256" key="3">
    <source>
        <dbReference type="ARBA" id="ARBA00022692"/>
    </source>
</evidence>
<evidence type="ECO:0000256" key="4">
    <source>
        <dbReference type="ARBA" id="ARBA00022989"/>
    </source>
</evidence>
<feature type="transmembrane region" description="Helical" evidence="6">
    <location>
        <begin position="85"/>
        <end position="112"/>
    </location>
</feature>
<dbReference type="RefSeq" id="WP_153862482.1">
    <property type="nucleotide sequence ID" value="NZ_WJQR01000010.1"/>
</dbReference>
<protein>
    <submittedName>
        <fullName evidence="8">Aromatic acid exporter family protein</fullName>
    </submittedName>
</protein>
<dbReference type="Proteomes" id="UP000469870">
    <property type="component" value="Unassembled WGS sequence"/>
</dbReference>
<keyword evidence="4 6" id="KW-1133">Transmembrane helix</keyword>
<evidence type="ECO:0000313" key="9">
    <source>
        <dbReference type="Proteomes" id="UP000430975"/>
    </source>
</evidence>
<dbReference type="Proteomes" id="UP000430975">
    <property type="component" value="Unassembled WGS sequence"/>
</dbReference>
<evidence type="ECO:0000313" key="7">
    <source>
        <dbReference type="EMBL" id="MRI82382.1"/>
    </source>
</evidence>
<dbReference type="Pfam" id="PF06081">
    <property type="entry name" value="ArAE_1"/>
    <property type="match status" value="1"/>
</dbReference>
<dbReference type="PANTHER" id="PTHR30509:SF27">
    <property type="entry name" value="UPF0421 PROTEIN YGAE"/>
    <property type="match status" value="1"/>
</dbReference>
<dbReference type="PANTHER" id="PTHR30509">
    <property type="entry name" value="P-HYDROXYBENZOIC ACID EFFLUX PUMP SUBUNIT-RELATED"/>
    <property type="match status" value="1"/>
</dbReference>